<evidence type="ECO:0000313" key="4">
    <source>
        <dbReference type="EMBL" id="CAL1151759.1"/>
    </source>
</evidence>
<dbReference type="EMBL" id="CAMXCT030002471">
    <property type="protein sequence ID" value="CAL4785696.1"/>
    <property type="molecule type" value="Genomic_DNA"/>
</dbReference>
<sequence>MAGQIPRPTNVETTNTGTTYHIQEDGSKVIAGTRRPDGTYRKPVRVRAGYTPLEENLYKGPEVQQRAQARGIPGLGPETQRPSARSGHIPGMAPDSEPKAKPKAKPKEPKEPKPQAPKAEVKAKAAPKAEAKAEPAKPENRLRNLRKKLAEIDALEERAASDLSEEQKQKISRKDELQKEVEDLEKEIAQLQI</sequence>
<evidence type="ECO:0000313" key="5">
    <source>
        <dbReference type="EMBL" id="CAL4785696.1"/>
    </source>
</evidence>
<dbReference type="SMART" id="SM01273">
    <property type="entry name" value="Mago-bind"/>
    <property type="match status" value="1"/>
</dbReference>
<evidence type="ECO:0000313" key="6">
    <source>
        <dbReference type="Proteomes" id="UP001152797"/>
    </source>
</evidence>
<accession>A0A9P1CU85</accession>
<dbReference type="InterPro" id="IPR039333">
    <property type="entry name" value="PYM1"/>
</dbReference>
<dbReference type="GO" id="GO:1903259">
    <property type="term" value="P:exon-exon junction complex disassembly"/>
    <property type="evidence" value="ECO:0007669"/>
    <property type="project" value="InterPro"/>
</dbReference>
<dbReference type="PANTHER" id="PTHR22959:SF0">
    <property type="entry name" value="PARTNER OF Y14 AND MAGO"/>
    <property type="match status" value="1"/>
</dbReference>
<proteinExistence type="predicted"/>
<dbReference type="Proteomes" id="UP001152797">
    <property type="component" value="Unassembled WGS sequence"/>
</dbReference>
<dbReference type="Pfam" id="PF09282">
    <property type="entry name" value="Mago-bind"/>
    <property type="match status" value="1"/>
</dbReference>
<feature type="compositionally biased region" description="Low complexity" evidence="1">
    <location>
        <begin position="9"/>
        <end position="19"/>
    </location>
</feature>
<dbReference type="SUPFAM" id="SSF101931">
    <property type="entry name" value="Pym (Within the bgcn gene intron protein, WIBG), N-terminal domain"/>
    <property type="match status" value="1"/>
</dbReference>
<evidence type="ECO:0000256" key="1">
    <source>
        <dbReference type="SAM" id="MobiDB-lite"/>
    </source>
</evidence>
<dbReference type="GO" id="GO:0005737">
    <property type="term" value="C:cytoplasm"/>
    <property type="evidence" value="ECO:0007669"/>
    <property type="project" value="TreeGrafter"/>
</dbReference>
<evidence type="ECO:0000313" key="3">
    <source>
        <dbReference type="EMBL" id="CAI3998384.1"/>
    </source>
</evidence>
<protein>
    <submittedName>
        <fullName evidence="5">Partner of Y14 and mago</fullName>
    </submittedName>
</protein>
<dbReference type="InterPro" id="IPR015362">
    <property type="entry name" value="WIBG_mago-bd"/>
</dbReference>
<dbReference type="GO" id="GO:0003723">
    <property type="term" value="F:RNA binding"/>
    <property type="evidence" value="ECO:0007669"/>
    <property type="project" value="TreeGrafter"/>
</dbReference>
<gene>
    <name evidence="3" type="ORF">C1SCF055_LOCUS24692</name>
</gene>
<dbReference type="EMBL" id="CAMXCT020002471">
    <property type="protein sequence ID" value="CAL1151759.1"/>
    <property type="molecule type" value="Genomic_DNA"/>
</dbReference>
<name>A0A9P1CU85_9DINO</name>
<feature type="compositionally biased region" description="Basic and acidic residues" evidence="1">
    <location>
        <begin position="96"/>
        <end position="177"/>
    </location>
</feature>
<reference evidence="3" key="1">
    <citation type="submission" date="2022-10" db="EMBL/GenBank/DDBJ databases">
        <authorList>
            <person name="Chen Y."/>
            <person name="Dougan E. K."/>
            <person name="Chan C."/>
            <person name="Rhodes N."/>
            <person name="Thang M."/>
        </authorList>
    </citation>
    <scope>NUCLEOTIDE SEQUENCE</scope>
</reference>
<dbReference type="GO" id="GO:0035145">
    <property type="term" value="C:exon-exon junction complex"/>
    <property type="evidence" value="ECO:0007669"/>
    <property type="project" value="TreeGrafter"/>
</dbReference>
<dbReference type="PANTHER" id="PTHR22959">
    <property type="entry name" value="PYM PROTEIN"/>
    <property type="match status" value="1"/>
</dbReference>
<dbReference type="OrthoDB" id="21625at2759"/>
<reference evidence="4" key="2">
    <citation type="submission" date="2024-04" db="EMBL/GenBank/DDBJ databases">
        <authorList>
            <person name="Chen Y."/>
            <person name="Shah S."/>
            <person name="Dougan E. K."/>
            <person name="Thang M."/>
            <person name="Chan C."/>
        </authorList>
    </citation>
    <scope>NUCLEOTIDE SEQUENCE [LARGE SCALE GENOMIC DNA]</scope>
</reference>
<organism evidence="3">
    <name type="scientific">Cladocopium goreaui</name>
    <dbReference type="NCBI Taxonomy" id="2562237"/>
    <lineage>
        <taxon>Eukaryota</taxon>
        <taxon>Sar</taxon>
        <taxon>Alveolata</taxon>
        <taxon>Dinophyceae</taxon>
        <taxon>Suessiales</taxon>
        <taxon>Symbiodiniaceae</taxon>
        <taxon>Cladocopium</taxon>
    </lineage>
</organism>
<dbReference type="EMBL" id="CAMXCT010002471">
    <property type="protein sequence ID" value="CAI3998384.1"/>
    <property type="molecule type" value="Genomic_DNA"/>
</dbReference>
<evidence type="ECO:0000259" key="2">
    <source>
        <dbReference type="SMART" id="SM01273"/>
    </source>
</evidence>
<keyword evidence="6" id="KW-1185">Reference proteome</keyword>
<feature type="domain" description="WIBG Mago-binding" evidence="2">
    <location>
        <begin position="26"/>
        <end position="52"/>
    </location>
</feature>
<comment type="caution">
    <text evidence="3">The sequence shown here is derived from an EMBL/GenBank/DDBJ whole genome shotgun (WGS) entry which is preliminary data.</text>
</comment>
<dbReference type="AlphaFoldDB" id="A0A9P1CU85"/>
<feature type="region of interest" description="Disordered" evidence="1">
    <location>
        <begin position="1"/>
        <end position="177"/>
    </location>
</feature>
<dbReference type="InterPro" id="IPR036348">
    <property type="entry name" value="WIBG_N_sf"/>
</dbReference>